<gene>
    <name evidence="1" type="ORF">LSTR_LSTR017313</name>
</gene>
<evidence type="ECO:0000313" key="1">
    <source>
        <dbReference type="EMBL" id="RZF46472.1"/>
    </source>
</evidence>
<sequence length="69" mass="7288">MMNQYIDPKTQKQMVALAAFQVLLRPGSYKVTAGGGASGGSAPPEATEWVTKERNATVLTALLLKIVPA</sequence>
<evidence type="ECO:0000313" key="2">
    <source>
        <dbReference type="Proteomes" id="UP000291343"/>
    </source>
</evidence>
<name>A0A482XKZ0_LAOST</name>
<protein>
    <submittedName>
        <fullName evidence="1">Uncharacterized protein</fullName>
    </submittedName>
</protein>
<proteinExistence type="predicted"/>
<organism evidence="1 2">
    <name type="scientific">Laodelphax striatellus</name>
    <name type="common">Small brown planthopper</name>
    <name type="synonym">Delphax striatella</name>
    <dbReference type="NCBI Taxonomy" id="195883"/>
    <lineage>
        <taxon>Eukaryota</taxon>
        <taxon>Metazoa</taxon>
        <taxon>Ecdysozoa</taxon>
        <taxon>Arthropoda</taxon>
        <taxon>Hexapoda</taxon>
        <taxon>Insecta</taxon>
        <taxon>Pterygota</taxon>
        <taxon>Neoptera</taxon>
        <taxon>Paraneoptera</taxon>
        <taxon>Hemiptera</taxon>
        <taxon>Auchenorrhyncha</taxon>
        <taxon>Fulgoroidea</taxon>
        <taxon>Delphacidae</taxon>
        <taxon>Criomorphinae</taxon>
        <taxon>Laodelphax</taxon>
    </lineage>
</organism>
<dbReference type="STRING" id="195883.A0A482XKZ0"/>
<dbReference type="OrthoDB" id="49113at2759"/>
<dbReference type="InParanoid" id="A0A482XKZ0"/>
<dbReference type="AlphaFoldDB" id="A0A482XKZ0"/>
<accession>A0A482XKZ0</accession>
<reference evidence="1 2" key="1">
    <citation type="journal article" date="2017" name="Gigascience">
        <title>Genome sequence of the small brown planthopper, Laodelphax striatellus.</title>
        <authorList>
            <person name="Zhu J."/>
            <person name="Jiang F."/>
            <person name="Wang X."/>
            <person name="Yang P."/>
            <person name="Bao Y."/>
            <person name="Zhao W."/>
            <person name="Wang W."/>
            <person name="Lu H."/>
            <person name="Wang Q."/>
            <person name="Cui N."/>
            <person name="Li J."/>
            <person name="Chen X."/>
            <person name="Luo L."/>
            <person name="Yu J."/>
            <person name="Kang L."/>
            <person name="Cui F."/>
        </authorList>
    </citation>
    <scope>NUCLEOTIDE SEQUENCE [LARGE SCALE GENOMIC DNA]</scope>
    <source>
        <strain evidence="1">Lst14</strain>
    </source>
</reference>
<dbReference type="EMBL" id="QKKF02006273">
    <property type="protein sequence ID" value="RZF46472.1"/>
    <property type="molecule type" value="Genomic_DNA"/>
</dbReference>
<dbReference type="Proteomes" id="UP000291343">
    <property type="component" value="Unassembled WGS sequence"/>
</dbReference>
<comment type="caution">
    <text evidence="1">The sequence shown here is derived from an EMBL/GenBank/DDBJ whole genome shotgun (WGS) entry which is preliminary data.</text>
</comment>
<keyword evidence="2" id="KW-1185">Reference proteome</keyword>